<evidence type="ECO:0000313" key="3">
    <source>
        <dbReference type="Proteomes" id="UP000501705"/>
    </source>
</evidence>
<evidence type="ECO:0000256" key="1">
    <source>
        <dbReference type="SAM" id="SignalP"/>
    </source>
</evidence>
<dbReference type="AlphaFoldDB" id="A0A6G9Y126"/>
<feature type="chain" id="PRO_5026187064" evidence="1">
    <location>
        <begin position="26"/>
        <end position="76"/>
    </location>
</feature>
<feature type="signal peptide" evidence="1">
    <location>
        <begin position="1"/>
        <end position="25"/>
    </location>
</feature>
<protein>
    <submittedName>
        <fullName evidence="2">Uncharacterized protein</fullName>
    </submittedName>
</protein>
<keyword evidence="1" id="KW-0732">Signal</keyword>
<reference evidence="2 3" key="1">
    <citation type="journal article" date="2019" name="ACS Chem. Biol.">
        <title>Identification and Mobilization of a Cryptic Antibiotic Biosynthesis Gene Locus from a Human-Pathogenic Nocardia Isolate.</title>
        <authorList>
            <person name="Herisse M."/>
            <person name="Ishida K."/>
            <person name="Porter J.L."/>
            <person name="Howden B."/>
            <person name="Hertweck C."/>
            <person name="Stinear T.P."/>
            <person name="Pidot S.J."/>
        </authorList>
    </citation>
    <scope>NUCLEOTIDE SEQUENCE [LARGE SCALE GENOMIC DNA]</scope>
    <source>
        <strain evidence="2 3">AUSMDU00024985</strain>
    </source>
</reference>
<dbReference type="EMBL" id="CP046171">
    <property type="protein sequence ID" value="QIS06830.1"/>
    <property type="molecule type" value="Genomic_DNA"/>
</dbReference>
<dbReference type="RefSeq" id="WP_167465843.1">
    <property type="nucleotide sequence ID" value="NZ_CP046171.1"/>
</dbReference>
<dbReference type="Proteomes" id="UP000501705">
    <property type="component" value="Chromosome"/>
</dbReference>
<proteinExistence type="predicted"/>
<name>A0A6G9Y126_NOCBR</name>
<accession>A0A6G9Y126</accession>
<sequence length="76" mass="7369">MRRTSLKVIAAVTFTLAAGAGVAHAAPGIPLEPAPHGQVSPVGSEATPIGVSPGSSDAASLACLLQSLSAGAKYCL</sequence>
<evidence type="ECO:0000313" key="2">
    <source>
        <dbReference type="EMBL" id="QIS06830.1"/>
    </source>
</evidence>
<gene>
    <name evidence="2" type="ORF">F5X71_34980</name>
</gene>
<organism evidence="2 3">
    <name type="scientific">Nocardia brasiliensis</name>
    <dbReference type="NCBI Taxonomy" id="37326"/>
    <lineage>
        <taxon>Bacteria</taxon>
        <taxon>Bacillati</taxon>
        <taxon>Actinomycetota</taxon>
        <taxon>Actinomycetes</taxon>
        <taxon>Mycobacteriales</taxon>
        <taxon>Nocardiaceae</taxon>
        <taxon>Nocardia</taxon>
    </lineage>
</organism>